<evidence type="ECO:0000256" key="6">
    <source>
        <dbReference type="ARBA" id="ARBA00022989"/>
    </source>
</evidence>
<protein>
    <recommendedName>
        <fullName evidence="9">Ca(2+)/H(+) antiporter</fullName>
    </recommendedName>
</protein>
<dbReference type="NCBIfam" id="TIGR00378">
    <property type="entry name" value="cax"/>
    <property type="match status" value="1"/>
</dbReference>
<evidence type="ECO:0000256" key="9">
    <source>
        <dbReference type="RuleBase" id="RU365028"/>
    </source>
</evidence>
<dbReference type="InterPro" id="IPR004713">
    <property type="entry name" value="CaH_exchang"/>
</dbReference>
<reference evidence="11" key="1">
    <citation type="submission" date="2020-02" db="EMBL/GenBank/DDBJ databases">
        <authorList>
            <person name="Meier V. D."/>
        </authorList>
    </citation>
    <scope>NUCLEOTIDE SEQUENCE</scope>
    <source>
        <strain evidence="11">AVDCRST_MAG86</strain>
    </source>
</reference>
<name>A0A6J4VLK3_9DEIN</name>
<dbReference type="PANTHER" id="PTHR31503">
    <property type="entry name" value="VACUOLAR CALCIUM ION TRANSPORTER"/>
    <property type="match status" value="1"/>
</dbReference>
<feature type="transmembrane region" description="Helical" evidence="9">
    <location>
        <begin position="68"/>
        <end position="88"/>
    </location>
</feature>
<sequence length="401" mass="42428">MRPSFTSPIDGDPYRSRPQGQLRGVFATNVSLTLWPARFRLHAINFLNLLLISVPVTFWLEFNHASDTLIFGAACLAILPLAGLIGSATEQLAARTGSTIGGLLNATFGNATELIIAFFALSAGKFDVVKASITGSIIGSLLLVLGLAMFLGGLRYPRQTFNAHAAQVTASLLTISVIAFMVPALFDFTERSFGIAPADVRVDDTHLALGVSVVLIALYAANILFSLVTHHDLLSEADGEHEHGKLWSPVLALGVLLGATVLVGFMSEVLVGSLEGFTADFGLSEFFVGLIIIPIVGNAAEHAAAVVFAMRNKMGLAVTIALGSTTQVALLVAPLLVILSFVIGKPMDLVLNNQLELVALIGAVLIANSVARDGETNWLEGFMLLGVYLILGIAFFFLPSV</sequence>
<feature type="transmembrane region" description="Helical" evidence="9">
    <location>
        <begin position="355"/>
        <end position="371"/>
    </location>
</feature>
<evidence type="ECO:0000259" key="10">
    <source>
        <dbReference type="Pfam" id="PF01699"/>
    </source>
</evidence>
<evidence type="ECO:0000256" key="2">
    <source>
        <dbReference type="ARBA" id="ARBA00022448"/>
    </source>
</evidence>
<comment type="similarity">
    <text evidence="9">Belongs to the Ca(2+):cation antiporter (CaCA) (TC 2.A.19) family.</text>
</comment>
<feature type="transmembrane region" description="Helical" evidence="9">
    <location>
        <begin position="246"/>
        <end position="266"/>
    </location>
</feature>
<evidence type="ECO:0000256" key="1">
    <source>
        <dbReference type="ARBA" id="ARBA00004127"/>
    </source>
</evidence>
<gene>
    <name evidence="11" type="ORF">AVDCRST_MAG86-2865</name>
</gene>
<feature type="domain" description="Sodium/calcium exchanger membrane region" evidence="10">
    <location>
        <begin position="252"/>
        <end position="392"/>
    </location>
</feature>
<organism evidence="11">
    <name type="scientific">uncultured Truepera sp</name>
    <dbReference type="NCBI Taxonomy" id="543023"/>
    <lineage>
        <taxon>Bacteria</taxon>
        <taxon>Thermotogati</taxon>
        <taxon>Deinococcota</taxon>
        <taxon>Deinococci</taxon>
        <taxon>Trueperales</taxon>
        <taxon>Trueperaceae</taxon>
        <taxon>Truepera</taxon>
        <taxon>environmental samples</taxon>
    </lineage>
</organism>
<feature type="transmembrane region" description="Helical" evidence="9">
    <location>
        <begin position="206"/>
        <end position="225"/>
    </location>
</feature>
<keyword evidence="2 9" id="KW-0813">Transport</keyword>
<dbReference type="GO" id="GO:0016020">
    <property type="term" value="C:membrane"/>
    <property type="evidence" value="ECO:0007669"/>
    <property type="project" value="InterPro"/>
</dbReference>
<feature type="transmembrane region" description="Helical" evidence="9">
    <location>
        <begin position="378"/>
        <end position="398"/>
    </location>
</feature>
<keyword evidence="8 9" id="KW-0472">Membrane</keyword>
<dbReference type="Gene3D" id="1.20.1420.30">
    <property type="entry name" value="NCX, central ion-binding region"/>
    <property type="match status" value="1"/>
</dbReference>
<evidence type="ECO:0000256" key="7">
    <source>
        <dbReference type="ARBA" id="ARBA00023065"/>
    </source>
</evidence>
<evidence type="ECO:0000256" key="8">
    <source>
        <dbReference type="ARBA" id="ARBA00023136"/>
    </source>
</evidence>
<dbReference type="AlphaFoldDB" id="A0A6J4VLK3"/>
<dbReference type="Pfam" id="PF01699">
    <property type="entry name" value="Na_Ca_ex"/>
    <property type="match status" value="2"/>
</dbReference>
<dbReference type="GO" id="GO:0006874">
    <property type="term" value="P:intracellular calcium ion homeostasis"/>
    <property type="evidence" value="ECO:0007669"/>
    <property type="project" value="TreeGrafter"/>
</dbReference>
<feature type="domain" description="Sodium/calcium exchanger membrane region" evidence="10">
    <location>
        <begin position="68"/>
        <end position="227"/>
    </location>
</feature>
<keyword evidence="4 9" id="KW-0812">Transmembrane</keyword>
<comment type="function">
    <text evidence="9">Ca(+)/H(+) antiporter that extrudes calcium in exchange for external protons.</text>
</comment>
<keyword evidence="9" id="KW-0050">Antiport</keyword>
<keyword evidence="3 9" id="KW-0109">Calcium transport</keyword>
<feature type="transmembrane region" description="Helical" evidence="9">
    <location>
        <begin position="100"/>
        <end position="121"/>
    </location>
</feature>
<feature type="transmembrane region" description="Helical" evidence="9">
    <location>
        <begin position="133"/>
        <end position="154"/>
    </location>
</feature>
<proteinExistence type="inferred from homology"/>
<feature type="transmembrane region" description="Helical" evidence="9">
    <location>
        <begin position="316"/>
        <end position="343"/>
    </location>
</feature>
<dbReference type="EMBL" id="CADCWP010000263">
    <property type="protein sequence ID" value="CAA9581689.1"/>
    <property type="molecule type" value="Genomic_DNA"/>
</dbReference>
<accession>A0A6J4VLK3</accession>
<dbReference type="GO" id="GO:0012505">
    <property type="term" value="C:endomembrane system"/>
    <property type="evidence" value="ECO:0007669"/>
    <property type="project" value="UniProtKB-SubCell"/>
</dbReference>
<feature type="transmembrane region" description="Helical" evidence="9">
    <location>
        <begin position="166"/>
        <end position="186"/>
    </location>
</feature>
<dbReference type="InterPro" id="IPR004798">
    <property type="entry name" value="CAX-like"/>
</dbReference>
<dbReference type="GO" id="GO:0015369">
    <property type="term" value="F:calcium:proton antiporter activity"/>
    <property type="evidence" value="ECO:0007669"/>
    <property type="project" value="UniProtKB-UniRule"/>
</dbReference>
<dbReference type="InterPro" id="IPR004837">
    <property type="entry name" value="NaCa_Exmemb"/>
</dbReference>
<keyword evidence="6 9" id="KW-1133">Transmembrane helix</keyword>
<keyword evidence="7 9" id="KW-0406">Ion transport</keyword>
<dbReference type="NCBIfam" id="TIGR00846">
    <property type="entry name" value="caca2"/>
    <property type="match status" value="1"/>
</dbReference>
<feature type="transmembrane region" description="Helical" evidence="9">
    <location>
        <begin position="286"/>
        <end position="309"/>
    </location>
</feature>
<comment type="subcellular location">
    <subcellularLocation>
        <location evidence="1">Endomembrane system</location>
        <topology evidence="1">Multi-pass membrane protein</topology>
    </subcellularLocation>
</comment>
<feature type="transmembrane region" description="Helical" evidence="9">
    <location>
        <begin position="43"/>
        <end position="62"/>
    </location>
</feature>
<dbReference type="InterPro" id="IPR044880">
    <property type="entry name" value="NCX_ion-bd_dom_sf"/>
</dbReference>
<evidence type="ECO:0000256" key="3">
    <source>
        <dbReference type="ARBA" id="ARBA00022568"/>
    </source>
</evidence>
<evidence type="ECO:0000256" key="4">
    <source>
        <dbReference type="ARBA" id="ARBA00022692"/>
    </source>
</evidence>
<dbReference type="PANTHER" id="PTHR31503:SF22">
    <property type="entry name" value="VACUOLAR CALCIUM ION TRANSPORTER"/>
    <property type="match status" value="1"/>
</dbReference>
<keyword evidence="5 9" id="KW-0106">Calcium</keyword>
<evidence type="ECO:0000256" key="5">
    <source>
        <dbReference type="ARBA" id="ARBA00022837"/>
    </source>
</evidence>
<evidence type="ECO:0000313" key="11">
    <source>
        <dbReference type="EMBL" id="CAA9581689.1"/>
    </source>
</evidence>